<organism evidence="3 4">
    <name type="scientific">Candidatus Competibacter phosphatis</name>
    <dbReference type="NCBI Taxonomy" id="221280"/>
    <lineage>
        <taxon>Bacteria</taxon>
        <taxon>Pseudomonadati</taxon>
        <taxon>Pseudomonadota</taxon>
        <taxon>Gammaproteobacteria</taxon>
        <taxon>Candidatus Competibacteraceae</taxon>
        <taxon>Candidatus Competibacter</taxon>
    </lineage>
</organism>
<name>A0ABX1TNE9_9GAMM</name>
<accession>A0ABX1TNE9</accession>
<dbReference type="PANTHER" id="PTHR45431">
    <property type="entry name" value="RHODANESE-LIKE DOMAIN-CONTAINING PROTEIN 15, CHLOROPLASTIC"/>
    <property type="match status" value="1"/>
</dbReference>
<dbReference type="SUPFAM" id="SSF52821">
    <property type="entry name" value="Rhodanese/Cell cycle control phosphatase"/>
    <property type="match status" value="1"/>
</dbReference>
<comment type="caution">
    <text evidence="3">The sequence shown here is derived from an EMBL/GenBank/DDBJ whole genome shotgun (WGS) entry which is preliminary data.</text>
</comment>
<proteinExistence type="predicted"/>
<reference evidence="3 4" key="1">
    <citation type="submission" date="2019-03" db="EMBL/GenBank/DDBJ databases">
        <title>Metabolic reconstructions from genomes of highly enriched 'Candidatus Accumulibacter' and 'Candidatus Competibacter' bioreactor populations.</title>
        <authorList>
            <person name="Annavajhala M.K."/>
            <person name="Welles L."/>
            <person name="Abbas B."/>
            <person name="Sorokin D."/>
            <person name="Park H."/>
            <person name="Van Loosdrecht M."/>
            <person name="Chandran K."/>
        </authorList>
    </citation>
    <scope>NUCLEOTIDE SEQUENCE [LARGE SCALE GENOMIC DNA]</scope>
    <source>
        <strain evidence="3 4">SBR_G</strain>
    </source>
</reference>
<evidence type="ECO:0000313" key="4">
    <source>
        <dbReference type="Proteomes" id="UP000760480"/>
    </source>
</evidence>
<dbReference type="PANTHER" id="PTHR45431:SF3">
    <property type="entry name" value="RHODANESE-LIKE DOMAIN-CONTAINING PROTEIN 15, CHLOROPLASTIC"/>
    <property type="match status" value="1"/>
</dbReference>
<protein>
    <submittedName>
        <fullName evidence="3">Rhodanese-like domain-containing protein</fullName>
    </submittedName>
</protein>
<feature type="signal peptide" evidence="1">
    <location>
        <begin position="1"/>
        <end position="19"/>
    </location>
</feature>
<dbReference type="RefSeq" id="WP_169250204.1">
    <property type="nucleotide sequence ID" value="NZ_SPMZ01000070.1"/>
</dbReference>
<dbReference type="InterPro" id="IPR052367">
    <property type="entry name" value="Thiosulfate_ST/Rhodanese-like"/>
</dbReference>
<dbReference type="CDD" id="cd00158">
    <property type="entry name" value="RHOD"/>
    <property type="match status" value="1"/>
</dbReference>
<gene>
    <name evidence="3" type="ORF">E4P82_18095</name>
</gene>
<sequence>MNKQIWFLVTLLFSVPAWADHGDPPVPGEPLVIDVRTAGEYQQAHVRQAINIPYNEIANRIAVFAPEHDARIVLYCRSGRRSGIAEQTLRQMGYSRIENRGSLNDMLRGGYRTD</sequence>
<keyword evidence="1" id="KW-0732">Signal</keyword>
<dbReference type="Pfam" id="PF00581">
    <property type="entry name" value="Rhodanese"/>
    <property type="match status" value="1"/>
</dbReference>
<evidence type="ECO:0000256" key="1">
    <source>
        <dbReference type="SAM" id="SignalP"/>
    </source>
</evidence>
<dbReference type="InterPro" id="IPR001763">
    <property type="entry name" value="Rhodanese-like_dom"/>
</dbReference>
<dbReference type="InterPro" id="IPR036873">
    <property type="entry name" value="Rhodanese-like_dom_sf"/>
</dbReference>
<dbReference type="PROSITE" id="PS50206">
    <property type="entry name" value="RHODANESE_3"/>
    <property type="match status" value="1"/>
</dbReference>
<dbReference type="Proteomes" id="UP000760480">
    <property type="component" value="Unassembled WGS sequence"/>
</dbReference>
<feature type="domain" description="Rhodanese" evidence="2">
    <location>
        <begin position="26"/>
        <end position="114"/>
    </location>
</feature>
<dbReference type="EMBL" id="SPMZ01000070">
    <property type="protein sequence ID" value="NMQ20932.1"/>
    <property type="molecule type" value="Genomic_DNA"/>
</dbReference>
<evidence type="ECO:0000259" key="2">
    <source>
        <dbReference type="PROSITE" id="PS50206"/>
    </source>
</evidence>
<evidence type="ECO:0000313" key="3">
    <source>
        <dbReference type="EMBL" id="NMQ20932.1"/>
    </source>
</evidence>
<feature type="chain" id="PRO_5045893171" evidence="1">
    <location>
        <begin position="20"/>
        <end position="114"/>
    </location>
</feature>
<dbReference type="Gene3D" id="3.40.250.10">
    <property type="entry name" value="Rhodanese-like domain"/>
    <property type="match status" value="1"/>
</dbReference>
<keyword evidence="4" id="KW-1185">Reference proteome</keyword>
<dbReference type="SMART" id="SM00450">
    <property type="entry name" value="RHOD"/>
    <property type="match status" value="1"/>
</dbReference>